<feature type="transmembrane region" description="Helical" evidence="1">
    <location>
        <begin position="91"/>
        <end position="111"/>
    </location>
</feature>
<dbReference type="RefSeq" id="WP_307395952.1">
    <property type="nucleotide sequence ID" value="NZ_BAAADK010000046.1"/>
</dbReference>
<evidence type="ECO:0000256" key="1">
    <source>
        <dbReference type="SAM" id="Phobius"/>
    </source>
</evidence>
<evidence type="ECO:0000313" key="3">
    <source>
        <dbReference type="Proteomes" id="UP001235840"/>
    </source>
</evidence>
<name>A0ABT9W1Q4_9BACI</name>
<proteinExistence type="predicted"/>
<keyword evidence="1" id="KW-1133">Transmembrane helix</keyword>
<protein>
    <submittedName>
        <fullName evidence="2">4-amino-4-deoxy-L-arabinose transferase-like glycosyltransferase</fullName>
    </submittedName>
</protein>
<dbReference type="Proteomes" id="UP001235840">
    <property type="component" value="Unassembled WGS sequence"/>
</dbReference>
<feature type="transmembrane region" description="Helical" evidence="1">
    <location>
        <begin position="67"/>
        <end position="84"/>
    </location>
</feature>
<comment type="caution">
    <text evidence="2">The sequence shown here is derived from an EMBL/GenBank/DDBJ whole genome shotgun (WGS) entry which is preliminary data.</text>
</comment>
<feature type="transmembrane region" description="Helical" evidence="1">
    <location>
        <begin position="12"/>
        <end position="34"/>
    </location>
</feature>
<organism evidence="2 3">
    <name type="scientific">Caldalkalibacillus horti</name>
    <dbReference type="NCBI Taxonomy" id="77523"/>
    <lineage>
        <taxon>Bacteria</taxon>
        <taxon>Bacillati</taxon>
        <taxon>Bacillota</taxon>
        <taxon>Bacilli</taxon>
        <taxon>Bacillales</taxon>
        <taxon>Bacillaceae</taxon>
        <taxon>Caldalkalibacillus</taxon>
    </lineage>
</organism>
<keyword evidence="3" id="KW-1185">Reference proteome</keyword>
<keyword evidence="1" id="KW-0472">Membrane</keyword>
<keyword evidence="1" id="KW-0812">Transmembrane</keyword>
<reference evidence="2 3" key="1">
    <citation type="submission" date="2023-07" db="EMBL/GenBank/DDBJ databases">
        <title>Genomic Encyclopedia of Type Strains, Phase IV (KMG-IV): sequencing the most valuable type-strain genomes for metagenomic binning, comparative biology and taxonomic classification.</title>
        <authorList>
            <person name="Goeker M."/>
        </authorList>
    </citation>
    <scope>NUCLEOTIDE SEQUENCE [LARGE SCALE GENOMIC DNA]</scope>
    <source>
        <strain evidence="2 3">DSM 12751</strain>
    </source>
</reference>
<accession>A0ABT9W1Q4</accession>
<evidence type="ECO:0000313" key="2">
    <source>
        <dbReference type="EMBL" id="MDQ0167185.1"/>
    </source>
</evidence>
<sequence>MDQLLLWASASTFNYIITIFVLGPLPFVLVYLLLKRKFSKDVSTLIAAIIVYVPVFTLLMVTIDNPPYFLFSIMPIAVILYFLLKRKYGTDIATFVTFIVGIGCLIGFQVVTYNNFPFLYIIIAIIGSIIFYGRIRKNEATD</sequence>
<feature type="transmembrane region" description="Helical" evidence="1">
    <location>
        <begin position="117"/>
        <end position="135"/>
    </location>
</feature>
<gene>
    <name evidence="2" type="ORF">J2S11_003110</name>
</gene>
<feature type="transmembrane region" description="Helical" evidence="1">
    <location>
        <begin position="41"/>
        <end position="61"/>
    </location>
</feature>
<dbReference type="EMBL" id="JAUSTY010000013">
    <property type="protein sequence ID" value="MDQ0167185.1"/>
    <property type="molecule type" value="Genomic_DNA"/>
</dbReference>